<dbReference type="EMBL" id="KU886223">
    <property type="protein sequence ID" value="ANH51582.1"/>
    <property type="molecule type" value="Genomic_DNA"/>
</dbReference>
<sequence length="179" mass="20653">MDHNTALCTLNPKVLIQNELYRFIRLYALFNDLDVHDVNAITKKINSGDCGLAAITVHHLLKEKYKLDTDILMCRNHCWLAYHEGEYDTAFPGGYTKRVVEVWDGSPDESVHYLTFQEACDEWMPMDVKGAYIVKAFCAITWTQFPKELQHCLDNADEYEMPGIAAQYEAKCKFVTDKM</sequence>
<evidence type="ECO:0000313" key="2">
    <source>
        <dbReference type="Proteomes" id="UP000222975"/>
    </source>
</evidence>
<proteinExistence type="predicted"/>
<dbReference type="Proteomes" id="UP000222975">
    <property type="component" value="Segment"/>
</dbReference>
<evidence type="ECO:0000313" key="1">
    <source>
        <dbReference type="EMBL" id="ANH51582.1"/>
    </source>
</evidence>
<gene>
    <name evidence="1" type="ORF">SIMMY50_120</name>
</gene>
<name>A0A173GD43_9CAUD</name>
<reference evidence="2" key="1">
    <citation type="submission" date="2016-03" db="EMBL/GenBank/DDBJ databases">
        <authorList>
            <person name="Sharma R."/>
            <person name="Simister A.R."/>
            <person name="Berg J.A."/>
            <person name="Jensen G.L."/>
            <person name="Keele B.R."/>
            <person name="Ward M.E.H."/>
            <person name="Breakwell D.P."/>
            <person name="Hope S."/>
            <person name="Grose J.H."/>
        </authorList>
    </citation>
    <scope>NUCLEOTIDE SEQUENCE [LARGE SCALE GENOMIC DNA]</scope>
</reference>
<accession>A0A173GD43</accession>
<protein>
    <submittedName>
        <fullName evidence="1">Uncharacterized protein</fullName>
    </submittedName>
</protein>
<organism evidence="1 2">
    <name type="scientific">Erwinia phage vB_EamM_Simmy50</name>
    <dbReference type="NCBI Taxonomy" id="1815988"/>
    <lineage>
        <taxon>Viruses</taxon>
        <taxon>Duplodnaviria</taxon>
        <taxon>Heunggongvirae</taxon>
        <taxon>Uroviricota</taxon>
        <taxon>Caudoviricetes</taxon>
        <taxon>Chimalliviridae</taxon>
        <taxon>Agricanvirus</taxon>
        <taxon>Agricanvirus simmy50</taxon>
    </lineage>
</organism>
<keyword evidence="2" id="KW-1185">Reference proteome</keyword>